<keyword evidence="3 6" id="KW-0812">Transmembrane</keyword>
<dbReference type="PANTHER" id="PTHR30572:SF18">
    <property type="entry name" value="ABC-TYPE MACROLIDE FAMILY EXPORT SYSTEM PERMEASE COMPONENT 2"/>
    <property type="match status" value="1"/>
</dbReference>
<dbReference type="EMBL" id="JAPMUA010000003">
    <property type="protein sequence ID" value="MDG3586030.1"/>
    <property type="molecule type" value="Genomic_DNA"/>
</dbReference>
<feature type="transmembrane region" description="Helical" evidence="6">
    <location>
        <begin position="676"/>
        <end position="699"/>
    </location>
</feature>
<feature type="transmembrane region" description="Helical" evidence="6">
    <location>
        <begin position="281"/>
        <end position="303"/>
    </location>
</feature>
<keyword evidence="4 6" id="KW-1133">Transmembrane helix</keyword>
<feature type="domain" description="ABC3 transporter permease C-terminal" evidence="7">
    <location>
        <begin position="287"/>
        <end position="399"/>
    </location>
</feature>
<feature type="transmembrane region" description="Helical" evidence="6">
    <location>
        <begin position="328"/>
        <end position="356"/>
    </location>
</feature>
<evidence type="ECO:0000313" key="10">
    <source>
        <dbReference type="Proteomes" id="UP001153642"/>
    </source>
</evidence>
<name>A0ABT6FS11_9FLAO</name>
<dbReference type="InterPro" id="IPR003838">
    <property type="entry name" value="ABC3_permease_C"/>
</dbReference>
<dbReference type="Pfam" id="PF12704">
    <property type="entry name" value="MacB_PCD"/>
    <property type="match status" value="1"/>
</dbReference>
<feature type="domain" description="MacB-like periplasmic core" evidence="8">
    <location>
        <begin position="20"/>
        <end position="235"/>
    </location>
</feature>
<evidence type="ECO:0000259" key="7">
    <source>
        <dbReference type="Pfam" id="PF02687"/>
    </source>
</evidence>
<evidence type="ECO:0000256" key="6">
    <source>
        <dbReference type="SAM" id="Phobius"/>
    </source>
</evidence>
<comment type="caution">
    <text evidence="9">The sequence shown here is derived from an EMBL/GenBank/DDBJ whole genome shotgun (WGS) entry which is preliminary data.</text>
</comment>
<dbReference type="InterPro" id="IPR025857">
    <property type="entry name" value="MacB_PCD"/>
</dbReference>
<evidence type="ECO:0000256" key="4">
    <source>
        <dbReference type="ARBA" id="ARBA00022989"/>
    </source>
</evidence>
<feature type="transmembrane region" description="Helical" evidence="6">
    <location>
        <begin position="21"/>
        <end position="41"/>
    </location>
</feature>
<feature type="domain" description="ABC3 transporter permease C-terminal" evidence="7">
    <location>
        <begin position="678"/>
        <end position="787"/>
    </location>
</feature>
<dbReference type="RefSeq" id="WP_277900056.1">
    <property type="nucleotide sequence ID" value="NZ_JAPMUA010000003.1"/>
</dbReference>
<protein>
    <submittedName>
        <fullName evidence="9">ABC transporter permease</fullName>
    </submittedName>
</protein>
<sequence length="798" mass="89654">MIKNYLKIAWRNLWKNKSVSAIHIIGLVAGMTCCLLMLLYIQHELSYDKFQEKGDRIVRVIMEYGNGDTTNKGNFTGTKVLSTFKNNFPEVANGVRMYKNKNIVKIEDHVYKEDRFLYADAAFFDIFSFPLLKGAANDVLNAPHKVVLSAATAQRYFGDKNPVGRTIQVGANQTNYTVTGVAADCPPNSQIRFDMLASFSSLPAAKVEETYWSANYTTYLLLKNQNSIASLQPKIAPFMKRELASEDDGNGSYITYELEPYTRVHLYSPYDGFEPNSTVQYLYISGCVALLILTIACFTYINLSTARSLERAKEVGIRKVAGAQRRQLFWQFISESTLVSAISLFLSVLLLLILLPAFNDLTGKTLLFSEMFQPEILAAMLGILLSISFLAGSYPAFVLSGFKSIKVLKGAFHRSSSGNWVKGSLIVFQFGISVFLMIATLIMQNQLHYIRNKELGYDREHVLTFPLDNRTMAKIALIKKEFKQNPNILAVSRSAELPTRIKGGYTMWTNRMTPEQYIMTAGNVVDDEFVAACGLQLIAGSGLSKQDIRDVSHADYDKNYFHFIINQSAATALGWSPEEAIGKKMTFSYRNGEVKGVIKDFHFASMHTPIKPLVLFPDTWSRHLIVKTSGNDLAETIAFLEDKWHNIIPYRPFEYQFMDESFAKLYASEMRMGKTLGIFSAMTILLACLGLFGLSAYTIKQRSREIGIRRVLGASATGITRLCSIQFVKLVFLSFLIASPLAWWIMNVWLRGFVYHINIQWWPIVATGVAAVAITVITVSFQSVKAALANPVKSLRTE</sequence>
<comment type="subcellular location">
    <subcellularLocation>
        <location evidence="1">Cell membrane</location>
        <topology evidence="1">Multi-pass membrane protein</topology>
    </subcellularLocation>
</comment>
<evidence type="ECO:0000313" key="9">
    <source>
        <dbReference type="EMBL" id="MDG3586030.1"/>
    </source>
</evidence>
<keyword evidence="5 6" id="KW-0472">Membrane</keyword>
<keyword evidence="10" id="KW-1185">Reference proteome</keyword>
<dbReference type="Proteomes" id="UP001153642">
    <property type="component" value="Unassembled WGS sequence"/>
</dbReference>
<feature type="transmembrane region" description="Helical" evidence="6">
    <location>
        <begin position="376"/>
        <end position="399"/>
    </location>
</feature>
<dbReference type="PANTHER" id="PTHR30572">
    <property type="entry name" value="MEMBRANE COMPONENT OF TRANSPORTER-RELATED"/>
    <property type="match status" value="1"/>
</dbReference>
<evidence type="ECO:0000256" key="2">
    <source>
        <dbReference type="ARBA" id="ARBA00022475"/>
    </source>
</evidence>
<organism evidence="9 10">
    <name type="scientific">Galbibacter pacificus</name>
    <dbReference type="NCBI Taxonomy" id="2996052"/>
    <lineage>
        <taxon>Bacteria</taxon>
        <taxon>Pseudomonadati</taxon>
        <taxon>Bacteroidota</taxon>
        <taxon>Flavobacteriia</taxon>
        <taxon>Flavobacteriales</taxon>
        <taxon>Flavobacteriaceae</taxon>
        <taxon>Galbibacter</taxon>
    </lineage>
</organism>
<accession>A0ABT6FS11</accession>
<gene>
    <name evidence="9" type="ORF">OSR52_09125</name>
</gene>
<evidence type="ECO:0000256" key="5">
    <source>
        <dbReference type="ARBA" id="ARBA00023136"/>
    </source>
</evidence>
<feature type="transmembrane region" description="Helical" evidence="6">
    <location>
        <begin position="761"/>
        <end position="781"/>
    </location>
</feature>
<dbReference type="Pfam" id="PF02687">
    <property type="entry name" value="FtsX"/>
    <property type="match status" value="2"/>
</dbReference>
<evidence type="ECO:0000256" key="1">
    <source>
        <dbReference type="ARBA" id="ARBA00004651"/>
    </source>
</evidence>
<feature type="transmembrane region" description="Helical" evidence="6">
    <location>
        <begin position="420"/>
        <end position="443"/>
    </location>
</feature>
<feature type="transmembrane region" description="Helical" evidence="6">
    <location>
        <begin position="730"/>
        <end position="749"/>
    </location>
</feature>
<proteinExistence type="predicted"/>
<evidence type="ECO:0000259" key="8">
    <source>
        <dbReference type="Pfam" id="PF12704"/>
    </source>
</evidence>
<reference evidence="9" key="1">
    <citation type="submission" date="2022-11" db="EMBL/GenBank/DDBJ databases">
        <title>High-quality draft genome sequence of Galbibacter sp. strain CMA-7.</title>
        <authorList>
            <person name="Wei L."/>
            <person name="Dong C."/>
            <person name="Shao Z."/>
        </authorList>
    </citation>
    <scope>NUCLEOTIDE SEQUENCE</scope>
    <source>
        <strain evidence="9">CMA-7</strain>
    </source>
</reference>
<evidence type="ECO:0000256" key="3">
    <source>
        <dbReference type="ARBA" id="ARBA00022692"/>
    </source>
</evidence>
<keyword evidence="2" id="KW-1003">Cell membrane</keyword>
<dbReference type="InterPro" id="IPR050250">
    <property type="entry name" value="Macrolide_Exporter_MacB"/>
</dbReference>